<dbReference type="Pfam" id="PF05649">
    <property type="entry name" value="Peptidase_M13_N"/>
    <property type="match status" value="1"/>
</dbReference>
<dbReference type="PROSITE" id="PS51885">
    <property type="entry name" value="NEPRILYSIN"/>
    <property type="match status" value="1"/>
</dbReference>
<keyword evidence="4" id="KW-0645">Protease</keyword>
<dbReference type="EMBL" id="OU899036">
    <property type="protein sequence ID" value="CAH1732432.1"/>
    <property type="molecule type" value="Genomic_DNA"/>
</dbReference>
<evidence type="ECO:0000313" key="12">
    <source>
        <dbReference type="Proteomes" id="UP001154329"/>
    </source>
</evidence>
<evidence type="ECO:0000256" key="6">
    <source>
        <dbReference type="ARBA" id="ARBA00022801"/>
    </source>
</evidence>
<dbReference type="Gene3D" id="1.10.1380.10">
    <property type="entry name" value="Neutral endopeptidase , domain2"/>
    <property type="match status" value="1"/>
</dbReference>
<dbReference type="SUPFAM" id="SSF55486">
    <property type="entry name" value="Metalloproteases ('zincins'), catalytic domain"/>
    <property type="match status" value="1"/>
</dbReference>
<reference evidence="11" key="2">
    <citation type="submission" date="2022-10" db="EMBL/GenBank/DDBJ databases">
        <authorList>
            <consortium name="ENA_rothamsted_submissions"/>
            <consortium name="culmorum"/>
            <person name="King R."/>
        </authorList>
    </citation>
    <scope>NUCLEOTIDE SEQUENCE</scope>
</reference>
<dbReference type="PANTHER" id="PTHR11733:SF224">
    <property type="entry name" value="NEPRILYSIN-2"/>
    <property type="match status" value="1"/>
</dbReference>
<dbReference type="PRINTS" id="PR00786">
    <property type="entry name" value="NEPRILYSIN"/>
</dbReference>
<name>A0A9P0NME1_APHGO</name>
<dbReference type="GO" id="GO:0046872">
    <property type="term" value="F:metal ion binding"/>
    <property type="evidence" value="ECO:0007669"/>
    <property type="project" value="UniProtKB-KW"/>
</dbReference>
<dbReference type="Gene3D" id="3.40.390.10">
    <property type="entry name" value="Collagenase (Catalytic Domain)"/>
    <property type="match status" value="1"/>
</dbReference>
<keyword evidence="7" id="KW-0862">Zinc</keyword>
<keyword evidence="8" id="KW-0482">Metalloprotease</keyword>
<dbReference type="InterPro" id="IPR008753">
    <property type="entry name" value="Peptidase_M13_N"/>
</dbReference>
<dbReference type="AlphaFoldDB" id="A0A9P0NME1"/>
<dbReference type="Proteomes" id="UP001154329">
    <property type="component" value="Chromosome 3"/>
</dbReference>
<comment type="similarity">
    <text evidence="3">Belongs to the peptidase M13 family.</text>
</comment>
<protein>
    <recommendedName>
        <fullName evidence="13">Neprilysin</fullName>
    </recommendedName>
</protein>
<keyword evidence="5" id="KW-0479">Metal-binding</keyword>
<organism evidence="11 12">
    <name type="scientific">Aphis gossypii</name>
    <name type="common">Cotton aphid</name>
    <dbReference type="NCBI Taxonomy" id="80765"/>
    <lineage>
        <taxon>Eukaryota</taxon>
        <taxon>Metazoa</taxon>
        <taxon>Ecdysozoa</taxon>
        <taxon>Arthropoda</taxon>
        <taxon>Hexapoda</taxon>
        <taxon>Insecta</taxon>
        <taxon>Pterygota</taxon>
        <taxon>Neoptera</taxon>
        <taxon>Paraneoptera</taxon>
        <taxon>Hemiptera</taxon>
        <taxon>Sternorrhyncha</taxon>
        <taxon>Aphidomorpha</taxon>
        <taxon>Aphidoidea</taxon>
        <taxon>Aphididae</taxon>
        <taxon>Aphidini</taxon>
        <taxon>Aphis</taxon>
        <taxon>Aphis</taxon>
    </lineage>
</organism>
<evidence type="ECO:0000256" key="2">
    <source>
        <dbReference type="ARBA" id="ARBA00004401"/>
    </source>
</evidence>
<comment type="cofactor">
    <cofactor evidence="1">
        <name>Zn(2+)</name>
        <dbReference type="ChEBI" id="CHEBI:29105"/>
    </cofactor>
</comment>
<dbReference type="GO" id="GO:0004222">
    <property type="term" value="F:metalloendopeptidase activity"/>
    <property type="evidence" value="ECO:0007669"/>
    <property type="project" value="InterPro"/>
</dbReference>
<evidence type="ECO:0008006" key="13">
    <source>
        <dbReference type="Google" id="ProtNLM"/>
    </source>
</evidence>
<gene>
    <name evidence="11" type="ORF">APHIGO_LOCUS8923</name>
</gene>
<evidence type="ECO:0000256" key="7">
    <source>
        <dbReference type="ARBA" id="ARBA00022833"/>
    </source>
</evidence>
<evidence type="ECO:0000256" key="1">
    <source>
        <dbReference type="ARBA" id="ARBA00001947"/>
    </source>
</evidence>
<dbReference type="InterPro" id="IPR000718">
    <property type="entry name" value="Peptidase_M13"/>
</dbReference>
<accession>A0A9P0NME1</accession>
<dbReference type="Pfam" id="PF01431">
    <property type="entry name" value="Peptidase_M13"/>
    <property type="match status" value="1"/>
</dbReference>
<evidence type="ECO:0000259" key="9">
    <source>
        <dbReference type="Pfam" id="PF01431"/>
    </source>
</evidence>
<sequence length="774" mass="90503">MSSSSFKMTDLPIMMIEKPSWWKRRTNMERNLTLVIGGILLVSSFLALSTLYLYHSCDNTESLTSISNKNHDMIRKPRSLYQNTEYENNNTICLTAGCIRAAATVIRNMDLSVDPCDDFYQFACGNFKKNSVIYEQKSQSSYSLTDNSMRRKLLMIVSEPIQPNEQKPLKMAKLLYKSCMDKENIKNEDLGAIKEILKSLGGWPVIEGEIWNDTEFTWMESVYNLRLAGLSVDYFFSFNVDIDIKNRTRRIIVLDQASLGLKHEHLVNGISNEYVNAYYEYMIDIAEMFGAYRPWAAAELGNSLDFEVELAKISLSEEERQDATMLYNPMKISDLQQKFPSIPWQEYMNKMLNPLTIQQDEIIIVTSPKYLSDLETLLSNTPKRVQANYVFWKVIMDTVEFLTEELRERKLDIVKILNEIDTDTLRKPRWKECFDNTYLYFKFAIMSTYIRKFVNENDKKNVLEMVKRIKEEKYKLLSSVDWLDDETRKHAIDKVKFMTDYIAYPDELLDDSKLNAFYENLEVDNKYDYFTSMLNVGKFYTDLTFSLLRQPVNKSNWIFHSNLADVNSYNILEENSIDIPVGILQDIFFSSDRPQFMNYGGIGTIIGHEINHGFDTMGITYDKQGDLVNWWSEEAKNRYLEKAMCILNQYKNYMVREVGLKLNSSSTQDENIADNIGYKEAYNAYNVWAKQHGVEPRLPGLQDYTPQQMFWVSAANVWCSEYSLERLKYLIINDSHSPDRFRIIGSFSNLEEFSEDFQCELGSYMNPVKKCQMW</sequence>
<reference evidence="11" key="1">
    <citation type="submission" date="2022-02" db="EMBL/GenBank/DDBJ databases">
        <authorList>
            <person name="King R."/>
        </authorList>
    </citation>
    <scope>NUCLEOTIDE SEQUENCE</scope>
</reference>
<evidence type="ECO:0000259" key="10">
    <source>
        <dbReference type="Pfam" id="PF05649"/>
    </source>
</evidence>
<evidence type="ECO:0000256" key="8">
    <source>
        <dbReference type="ARBA" id="ARBA00023049"/>
    </source>
</evidence>
<dbReference type="InterPro" id="IPR018497">
    <property type="entry name" value="Peptidase_M13_C"/>
</dbReference>
<keyword evidence="6" id="KW-0378">Hydrolase</keyword>
<evidence type="ECO:0000256" key="5">
    <source>
        <dbReference type="ARBA" id="ARBA00022723"/>
    </source>
</evidence>
<keyword evidence="12" id="KW-1185">Reference proteome</keyword>
<evidence type="ECO:0000256" key="4">
    <source>
        <dbReference type="ARBA" id="ARBA00022670"/>
    </source>
</evidence>
<dbReference type="PANTHER" id="PTHR11733">
    <property type="entry name" value="ZINC METALLOPROTEASE FAMILY M13 NEPRILYSIN-RELATED"/>
    <property type="match status" value="1"/>
</dbReference>
<evidence type="ECO:0000313" key="11">
    <source>
        <dbReference type="EMBL" id="CAH1732432.1"/>
    </source>
</evidence>
<feature type="domain" description="Peptidase M13 C-terminal" evidence="9">
    <location>
        <begin position="567"/>
        <end position="772"/>
    </location>
</feature>
<dbReference type="CDD" id="cd08662">
    <property type="entry name" value="M13"/>
    <property type="match status" value="1"/>
</dbReference>
<dbReference type="GO" id="GO:0005886">
    <property type="term" value="C:plasma membrane"/>
    <property type="evidence" value="ECO:0007669"/>
    <property type="project" value="UniProtKB-SubCell"/>
</dbReference>
<dbReference type="GO" id="GO:0016485">
    <property type="term" value="P:protein processing"/>
    <property type="evidence" value="ECO:0007669"/>
    <property type="project" value="TreeGrafter"/>
</dbReference>
<evidence type="ECO:0000256" key="3">
    <source>
        <dbReference type="ARBA" id="ARBA00007357"/>
    </source>
</evidence>
<comment type="subcellular location">
    <subcellularLocation>
        <location evidence="2">Cell membrane</location>
        <topology evidence="2">Single-pass type II membrane protein</topology>
    </subcellularLocation>
</comment>
<dbReference type="InterPro" id="IPR042089">
    <property type="entry name" value="Peptidase_M13_dom_2"/>
</dbReference>
<proteinExistence type="inferred from homology"/>
<feature type="domain" description="Peptidase M13 N-terminal" evidence="10">
    <location>
        <begin position="115"/>
        <end position="505"/>
    </location>
</feature>
<dbReference type="InterPro" id="IPR024079">
    <property type="entry name" value="MetalloPept_cat_dom_sf"/>
</dbReference>